<dbReference type="InterPro" id="IPR010994">
    <property type="entry name" value="RuvA_2-like"/>
</dbReference>
<sequence>MKQILAIICMLWTALPTPLHAQQRETWAEYFSRTGQLEDAESAHWEQTYDELCELRAHKLDINRCSREDLQRLPFLSDRQIMDLMEYRDRAGRLESPLELRMIPSMDRQDADMLEQFIFFGAEASADTLPSWRHIIRYGRHQLTTLVKIPFYRRDGDRNGYLGYPYKHWLRYAFSAGPRVKAGFVAAQDAGEPFFAGKNAAGYDYYTLYIMVRDAGRLRNLVLGRYRLRFGMGLVMNNSFGLGKLNTLAMLGRTTNAVFAHSSRSEANYLQGAAATYRIARGLELTTFASWRKVDATLNADSTSIATLLTSGYHRTARELRRKRNASTALWGGHFGVNAGRFRLGTTAIYASFDRELRPDVSRRYRQWHPAGRRFWNVGMDYGYVSGRLTIAGETATGTRNAVATLNTVSYRLCSNLSFMALQRYYPYQYYPLYGQSFSDGGAVNNESGVYLGGVWMPAAGVNVLFYTDAAYFAWPRYRASQSSHSWDNLVQVTRDRGSWSLLARYRLRMREQDNPGHSALTYKREHRGRLAATYASHHWTAKTQADLACCHFAQNSLGCMITENLGYVHRRFRLHATVGYFHTDDYNSRLYTYEPGMLHEFSFPSFWGHGIRYALTARAELGRHALVLAKIATTDYFDRSQIGSGLQTIRASSMTDMELQLRLQL</sequence>
<dbReference type="Proteomes" id="UP001589688">
    <property type="component" value="Unassembled WGS sequence"/>
</dbReference>
<keyword evidence="1" id="KW-0732">Signal</keyword>
<organism evidence="2 3">
    <name type="scientific">Hallella seregens ATCC 51272</name>
    <dbReference type="NCBI Taxonomy" id="1336250"/>
    <lineage>
        <taxon>Bacteria</taxon>
        <taxon>Pseudomonadati</taxon>
        <taxon>Bacteroidota</taxon>
        <taxon>Bacteroidia</taxon>
        <taxon>Bacteroidales</taxon>
        <taxon>Prevotellaceae</taxon>
        <taxon>Hallella</taxon>
    </lineage>
</organism>
<comment type="caution">
    <text evidence="2">The sequence shown here is derived from an EMBL/GenBank/DDBJ whole genome shotgun (WGS) entry which is preliminary data.</text>
</comment>
<evidence type="ECO:0000256" key="1">
    <source>
        <dbReference type="SAM" id="SignalP"/>
    </source>
</evidence>
<dbReference type="SUPFAM" id="SSF47781">
    <property type="entry name" value="RuvA domain 2-like"/>
    <property type="match status" value="1"/>
</dbReference>
<feature type="signal peptide" evidence="1">
    <location>
        <begin position="1"/>
        <end position="21"/>
    </location>
</feature>
<gene>
    <name evidence="2" type="ORF">ACFFK8_11080</name>
</gene>
<evidence type="ECO:0000313" key="3">
    <source>
        <dbReference type="Proteomes" id="UP001589688"/>
    </source>
</evidence>
<dbReference type="EMBL" id="JBHLZF010000002">
    <property type="protein sequence ID" value="MFB9898319.1"/>
    <property type="molecule type" value="Genomic_DNA"/>
</dbReference>
<protein>
    <submittedName>
        <fullName evidence="2">Helix-hairpin-helix domain-containing protein</fullName>
    </submittedName>
</protein>
<evidence type="ECO:0000313" key="2">
    <source>
        <dbReference type="EMBL" id="MFB9898319.1"/>
    </source>
</evidence>
<name>A0ABV5ZLS2_9BACT</name>
<proteinExistence type="predicted"/>
<keyword evidence="3" id="KW-1185">Reference proteome</keyword>
<feature type="chain" id="PRO_5046515741" evidence="1">
    <location>
        <begin position="22"/>
        <end position="666"/>
    </location>
</feature>
<dbReference type="RefSeq" id="WP_027953050.1">
    <property type="nucleotide sequence ID" value="NZ_JBHLZF010000002.1"/>
</dbReference>
<reference evidence="2 3" key="1">
    <citation type="submission" date="2024-09" db="EMBL/GenBank/DDBJ databases">
        <authorList>
            <person name="Sun Q."/>
            <person name="Mori K."/>
        </authorList>
    </citation>
    <scope>NUCLEOTIDE SEQUENCE [LARGE SCALE GENOMIC DNA]</scope>
    <source>
        <strain evidence="2 3">ATCC 51272</strain>
    </source>
</reference>
<accession>A0ABV5ZLS2</accession>